<organism evidence="2 3">
    <name type="scientific">Celeribacter persicus</name>
    <dbReference type="NCBI Taxonomy" id="1651082"/>
    <lineage>
        <taxon>Bacteria</taxon>
        <taxon>Pseudomonadati</taxon>
        <taxon>Pseudomonadota</taxon>
        <taxon>Alphaproteobacteria</taxon>
        <taxon>Rhodobacterales</taxon>
        <taxon>Roseobacteraceae</taxon>
        <taxon>Celeribacter</taxon>
    </lineage>
</organism>
<comment type="caution">
    <text evidence="2">The sequence shown here is derived from an EMBL/GenBank/DDBJ whole genome shotgun (WGS) entry which is preliminary data.</text>
</comment>
<evidence type="ECO:0008006" key="4">
    <source>
        <dbReference type="Google" id="ProtNLM"/>
    </source>
</evidence>
<sequence>MLKMKGLVAAIAMSLASTASAQVLSVGTTEGGAVAQLGAAVSNVVSSHSDHQMRPQAMAGTQQYMTGVDMGRIDFGISNSMQYYMGVTGTMLSDGQPHDNLRIVATLAPFVQGVIVTKKGGVNSVTELKGKRIPTGYNASPLFEYFWDAFLAGSGLSHDDVSGVPVTSLPNSWQAFREGQVDAVIAAAGSAAVREMNATIDGGIRYIPLEPEGTMMAALPTTRIEMVDPAEGLDGIDVPTGLHVYETVLFANKDVPDDVVYAVTKALAENEAALKASGPLWANYSTAKIHTDFGMAYHPGALRYYEEAGLSAQ</sequence>
<feature type="signal peptide" evidence="1">
    <location>
        <begin position="1"/>
        <end position="21"/>
    </location>
</feature>
<dbReference type="RefSeq" id="WP_170109331.1">
    <property type="nucleotide sequence ID" value="NZ_QAOH01000015.1"/>
</dbReference>
<dbReference type="NCBIfam" id="TIGR02122">
    <property type="entry name" value="TRAP_TAXI"/>
    <property type="match status" value="1"/>
</dbReference>
<reference evidence="2 3" key="1">
    <citation type="submission" date="2018-04" db="EMBL/GenBank/DDBJ databases">
        <title>Genomic Encyclopedia of Archaeal and Bacterial Type Strains, Phase II (KMG-II): from individual species to whole genera.</title>
        <authorList>
            <person name="Goeker M."/>
        </authorList>
    </citation>
    <scope>NUCLEOTIDE SEQUENCE [LARGE SCALE GENOMIC DNA]</scope>
    <source>
        <strain evidence="2 3">DSM 100434</strain>
    </source>
</reference>
<evidence type="ECO:0000313" key="2">
    <source>
        <dbReference type="EMBL" id="PTQ68310.1"/>
    </source>
</evidence>
<keyword evidence="1" id="KW-0732">Signal</keyword>
<keyword evidence="3" id="KW-1185">Reference proteome</keyword>
<dbReference type="InterPro" id="IPR011852">
    <property type="entry name" value="TRAP_TAXI"/>
</dbReference>
<dbReference type="PANTHER" id="PTHR42941">
    <property type="entry name" value="SLL1037 PROTEIN"/>
    <property type="match status" value="1"/>
</dbReference>
<evidence type="ECO:0000313" key="3">
    <source>
        <dbReference type="Proteomes" id="UP000244077"/>
    </source>
</evidence>
<feature type="chain" id="PRO_5015685714" description="TRAP transporter TAXI family solute receptor" evidence="1">
    <location>
        <begin position="22"/>
        <end position="313"/>
    </location>
</feature>
<accession>A0A2T5H9P6</accession>
<gene>
    <name evidence="2" type="ORF">C8N42_11522</name>
</gene>
<dbReference type="Gene3D" id="3.40.190.10">
    <property type="entry name" value="Periplasmic binding protein-like II"/>
    <property type="match status" value="2"/>
</dbReference>
<dbReference type="Pfam" id="PF16868">
    <property type="entry name" value="NMT1_3"/>
    <property type="match status" value="1"/>
</dbReference>
<dbReference type="SUPFAM" id="SSF53850">
    <property type="entry name" value="Periplasmic binding protein-like II"/>
    <property type="match status" value="1"/>
</dbReference>
<proteinExistence type="predicted"/>
<evidence type="ECO:0000256" key="1">
    <source>
        <dbReference type="SAM" id="SignalP"/>
    </source>
</evidence>
<protein>
    <recommendedName>
        <fullName evidence="4">TRAP transporter TAXI family solute receptor</fullName>
    </recommendedName>
</protein>
<dbReference type="EMBL" id="QAOH01000015">
    <property type="protein sequence ID" value="PTQ68310.1"/>
    <property type="molecule type" value="Genomic_DNA"/>
</dbReference>
<dbReference type="PANTHER" id="PTHR42941:SF1">
    <property type="entry name" value="SLL1037 PROTEIN"/>
    <property type="match status" value="1"/>
</dbReference>
<dbReference type="AlphaFoldDB" id="A0A2T5H9P6"/>
<dbReference type="Proteomes" id="UP000244077">
    <property type="component" value="Unassembled WGS sequence"/>
</dbReference>
<name>A0A2T5H9P6_9RHOB</name>